<gene>
    <name evidence="2" type="ORF">BN85316210</name>
</gene>
<dbReference type="AlphaFoldDB" id="U4KQ38"/>
<feature type="transmembrane region" description="Helical" evidence="1">
    <location>
        <begin position="38"/>
        <end position="58"/>
    </location>
</feature>
<evidence type="ECO:0000313" key="2">
    <source>
        <dbReference type="EMBL" id="CCV66642.1"/>
    </source>
</evidence>
<dbReference type="Proteomes" id="UP000032737">
    <property type="component" value="Chromosome"/>
</dbReference>
<evidence type="ECO:0000313" key="3">
    <source>
        <dbReference type="Proteomes" id="UP000032737"/>
    </source>
</evidence>
<reference evidence="2 3" key="1">
    <citation type="journal article" date="2013" name="J. Mol. Microbiol. Biotechnol.">
        <title>Analysis of the Complete Genomes of Acholeplasma brassicae , A. palmae and A. laidlawii and Their Comparison to the Obligate Parasites from ' Candidatus Phytoplasma'.</title>
        <authorList>
            <person name="Kube M."/>
            <person name="Siewert C."/>
            <person name="Migdoll A.M."/>
            <person name="Duduk B."/>
            <person name="Holz S."/>
            <person name="Rabus R."/>
            <person name="Seemuller E."/>
            <person name="Mitrovic J."/>
            <person name="Muller I."/>
            <person name="Buttner C."/>
            <person name="Reinhardt R."/>
        </authorList>
    </citation>
    <scope>NUCLEOTIDE SEQUENCE [LARGE SCALE GENOMIC DNA]</scope>
    <source>
        <strain evidence="3">0502</strain>
    </source>
</reference>
<organism evidence="2 3">
    <name type="scientific">Acholeplasma brassicae</name>
    <dbReference type="NCBI Taxonomy" id="61635"/>
    <lineage>
        <taxon>Bacteria</taxon>
        <taxon>Bacillati</taxon>
        <taxon>Mycoplasmatota</taxon>
        <taxon>Mollicutes</taxon>
        <taxon>Acholeplasmatales</taxon>
        <taxon>Acholeplasmataceae</taxon>
        <taxon>Acholeplasma</taxon>
    </lineage>
</organism>
<accession>U4KQ38</accession>
<dbReference type="KEGG" id="abra:BN85316210"/>
<evidence type="ECO:0000256" key="1">
    <source>
        <dbReference type="SAM" id="Phobius"/>
    </source>
</evidence>
<dbReference type="STRING" id="61635.BN85316210"/>
<sequence length="65" mass="7256">MLRKVIINLGALLMNPVKKAGNADLSEKIVNFSNKNPWFKVLLSFFVTAMVLVAVYYLNKVISIG</sequence>
<protein>
    <submittedName>
        <fullName evidence="2">Uncharacterized protein</fullName>
    </submittedName>
</protein>
<dbReference type="EMBL" id="FO681348">
    <property type="protein sequence ID" value="CCV66642.1"/>
    <property type="molecule type" value="Genomic_DNA"/>
</dbReference>
<keyword evidence="1" id="KW-0812">Transmembrane</keyword>
<name>U4KQ38_9MOLU</name>
<keyword evidence="3" id="KW-1185">Reference proteome</keyword>
<keyword evidence="1" id="KW-0472">Membrane</keyword>
<dbReference type="RefSeq" id="WP_030005494.1">
    <property type="nucleotide sequence ID" value="NC_022549.1"/>
</dbReference>
<proteinExistence type="predicted"/>
<keyword evidence="1" id="KW-1133">Transmembrane helix</keyword>
<dbReference type="HOGENOM" id="CLU_2839614_0_0_14"/>